<reference evidence="2" key="1">
    <citation type="journal article" date="2023" name="BMC Genomics">
        <title>Chromosome-level genome assemblies of Cutaneotrichosporon spp. (Trichosporonales, Basidiomycota) reveal imbalanced evolution between nucleotide sequences and chromosome synteny.</title>
        <authorList>
            <person name="Kobayashi Y."/>
            <person name="Kayamori A."/>
            <person name="Aoki K."/>
            <person name="Shiwa Y."/>
            <person name="Matsutani M."/>
            <person name="Fujita N."/>
            <person name="Sugita T."/>
            <person name="Iwasaki W."/>
            <person name="Tanaka N."/>
            <person name="Takashima M."/>
        </authorList>
    </citation>
    <scope>NUCLEOTIDE SEQUENCE</scope>
    <source>
        <strain evidence="2">HIS019</strain>
    </source>
</reference>
<organism evidence="2 3">
    <name type="scientific">Cutaneotrichosporon cavernicola</name>
    <dbReference type="NCBI Taxonomy" id="279322"/>
    <lineage>
        <taxon>Eukaryota</taxon>
        <taxon>Fungi</taxon>
        <taxon>Dikarya</taxon>
        <taxon>Basidiomycota</taxon>
        <taxon>Agaricomycotina</taxon>
        <taxon>Tremellomycetes</taxon>
        <taxon>Trichosporonales</taxon>
        <taxon>Trichosporonaceae</taxon>
        <taxon>Cutaneotrichosporon</taxon>
    </lineage>
</organism>
<keyword evidence="3" id="KW-1185">Reference proteome</keyword>
<feature type="compositionally biased region" description="Low complexity" evidence="1">
    <location>
        <begin position="261"/>
        <end position="276"/>
    </location>
</feature>
<name>A0AA48L7S1_9TREE</name>
<proteinExistence type="predicted"/>
<protein>
    <recommendedName>
        <fullName evidence="4">Protein kinase domain-containing protein</fullName>
    </recommendedName>
</protein>
<feature type="region of interest" description="Disordered" evidence="1">
    <location>
        <begin position="256"/>
        <end position="276"/>
    </location>
</feature>
<dbReference type="InterPro" id="IPR011009">
    <property type="entry name" value="Kinase-like_dom_sf"/>
</dbReference>
<dbReference type="RefSeq" id="XP_060458755.1">
    <property type="nucleotide sequence ID" value="XM_060602353.1"/>
</dbReference>
<dbReference type="AlphaFoldDB" id="A0AA48L7S1"/>
<dbReference type="GeneID" id="85497360"/>
<evidence type="ECO:0000256" key="1">
    <source>
        <dbReference type="SAM" id="MobiDB-lite"/>
    </source>
</evidence>
<dbReference type="Proteomes" id="UP001233271">
    <property type="component" value="Chromosome 5"/>
</dbReference>
<evidence type="ECO:0008006" key="4">
    <source>
        <dbReference type="Google" id="ProtNLM"/>
    </source>
</evidence>
<sequence>MRQILTAFSRAYAIRPVLRPLALPTARIGRTQRAGITSAAVRSPDNYSMGRDDRPPPPFEPLSSRRGQLEPEDGSEASDIRGSSSSSSSSSNSGSGSGSESSSSSSGGQAGLEGLRAASDPGPKLSLVLPANLRMGYGSAHPELTSLVASIPFLRALHTPEQCPAAEALTRLRIGPLLGAGRTWTVYGASAGQPRGMSSFGQDPSAPGEPTMERRSVDEPAFRSPRTNTSTSTSTSTSSFPQLVVKLFSPDIGKFPRARARSSSSSSTSPTTKEAEAAANMRAALFEAEMYAGPLRSLQGTAVPRYYGVYSGADDKGRRLYALVLERVGRAIHRKHDGGKGTWDDLIPQQRRAVAQLYTKVHGAGVVHGDLELRHIRRELGDGGGLRLIDFEGARFKPDSVEKERIELDGCIGPEWRRWLA</sequence>
<evidence type="ECO:0000313" key="3">
    <source>
        <dbReference type="Proteomes" id="UP001233271"/>
    </source>
</evidence>
<dbReference type="EMBL" id="AP028216">
    <property type="protein sequence ID" value="BEI93490.1"/>
    <property type="molecule type" value="Genomic_DNA"/>
</dbReference>
<feature type="compositionally biased region" description="Basic and acidic residues" evidence="1">
    <location>
        <begin position="211"/>
        <end position="221"/>
    </location>
</feature>
<dbReference type="SUPFAM" id="SSF56112">
    <property type="entry name" value="Protein kinase-like (PK-like)"/>
    <property type="match status" value="1"/>
</dbReference>
<feature type="compositionally biased region" description="Low complexity" evidence="1">
    <location>
        <begin position="82"/>
        <end position="107"/>
    </location>
</feature>
<feature type="compositionally biased region" description="Low complexity" evidence="1">
    <location>
        <begin position="227"/>
        <end position="238"/>
    </location>
</feature>
<accession>A0AA48L7S1</accession>
<evidence type="ECO:0000313" key="2">
    <source>
        <dbReference type="EMBL" id="BEI93490.1"/>
    </source>
</evidence>
<dbReference type="KEGG" id="ccac:CcaHIS019_0511180"/>
<feature type="region of interest" description="Disordered" evidence="1">
    <location>
        <begin position="31"/>
        <end position="122"/>
    </location>
</feature>
<feature type="region of interest" description="Disordered" evidence="1">
    <location>
        <begin position="192"/>
        <end position="238"/>
    </location>
</feature>
<gene>
    <name evidence="2" type="ORF">CcaverHIS019_0511180</name>
</gene>